<protein>
    <submittedName>
        <fullName evidence="1">DUF2171 domain-containing protein</fullName>
    </submittedName>
</protein>
<dbReference type="Proteomes" id="UP000309389">
    <property type="component" value="Unassembled WGS sequence"/>
</dbReference>
<comment type="caution">
    <text evidence="1">The sequence shown here is derived from an EMBL/GenBank/DDBJ whole genome shotgun (WGS) entry which is preliminary data.</text>
</comment>
<evidence type="ECO:0000313" key="1">
    <source>
        <dbReference type="EMBL" id="TIX49849.1"/>
    </source>
</evidence>
<proteinExistence type="predicted"/>
<gene>
    <name evidence="1" type="ORF">E5222_11880</name>
</gene>
<organism evidence="1 2">
    <name type="scientific">Alteraurantiacibacter aquimixticola</name>
    <dbReference type="NCBI Taxonomy" id="2489173"/>
    <lineage>
        <taxon>Bacteria</taxon>
        <taxon>Pseudomonadati</taxon>
        <taxon>Pseudomonadota</taxon>
        <taxon>Alphaproteobacteria</taxon>
        <taxon>Sphingomonadales</taxon>
        <taxon>Erythrobacteraceae</taxon>
        <taxon>Alteraurantiacibacter</taxon>
    </lineage>
</organism>
<accession>A0A4T3EYV0</accession>
<dbReference type="AlphaFoldDB" id="A0A4T3EYV0"/>
<evidence type="ECO:0000313" key="2">
    <source>
        <dbReference type="Proteomes" id="UP000309389"/>
    </source>
</evidence>
<sequence>MIDKIRIKEHMEVTDSNGQHLGTVDEVEGDNIKLTRSDSKDDMHHYVPLESVGKIDDNRVYLKTGAALPPGV</sequence>
<dbReference type="OrthoDB" id="9803697at2"/>
<dbReference type="InterPro" id="IPR018684">
    <property type="entry name" value="DUF2171"/>
</dbReference>
<dbReference type="EMBL" id="SSHH01000003">
    <property type="protein sequence ID" value="TIX49849.1"/>
    <property type="molecule type" value="Genomic_DNA"/>
</dbReference>
<dbReference type="Pfam" id="PF09939">
    <property type="entry name" value="DUF2171"/>
    <property type="match status" value="1"/>
</dbReference>
<name>A0A4T3EYV0_9SPHN</name>
<keyword evidence="2" id="KW-1185">Reference proteome</keyword>
<reference evidence="1 2" key="1">
    <citation type="submission" date="2019-04" db="EMBL/GenBank/DDBJ databases">
        <title>Altererythrobacter aquimixticola sp. nov., isolated from sediment of junction between the ocean and a freshwater spring.</title>
        <authorList>
            <person name="Yoon J.-H."/>
        </authorList>
    </citation>
    <scope>NUCLEOTIDE SEQUENCE [LARGE SCALE GENOMIC DNA]</scope>
    <source>
        <strain evidence="1 2">SSKS-13</strain>
    </source>
</reference>